<organism evidence="1 2">
    <name type="scientific">Castellaniella defragrans</name>
    <name type="common">Alcaligenes defragrans</name>
    <dbReference type="NCBI Taxonomy" id="75697"/>
    <lineage>
        <taxon>Bacteria</taxon>
        <taxon>Pseudomonadati</taxon>
        <taxon>Pseudomonadota</taxon>
        <taxon>Betaproteobacteria</taxon>
        <taxon>Burkholderiales</taxon>
        <taxon>Alcaligenaceae</taxon>
        <taxon>Castellaniella</taxon>
    </lineage>
</organism>
<dbReference type="RefSeq" id="WP_151024042.1">
    <property type="nucleotide sequence ID" value="NZ_JACHIB010000008.1"/>
</dbReference>
<comment type="caution">
    <text evidence="1">The sequence shown here is derived from an EMBL/GenBank/DDBJ whole genome shotgun (WGS) entry which is preliminary data.</text>
</comment>
<dbReference type="AlphaFoldDB" id="A0A7W9TMS7"/>
<gene>
    <name evidence="1" type="ORF">HNR28_001627</name>
</gene>
<sequence>MTMVRLSSAKPARAHDAPPEVRFWPSFRGSYGWVHRGTAWLYVDAPGVVRGRVDRMEGGPGAPWYWWQTADATGDELDLMRARWRVEQGIDES</sequence>
<accession>A0A7W9TMS7</accession>
<evidence type="ECO:0000313" key="2">
    <source>
        <dbReference type="Proteomes" id="UP000541136"/>
    </source>
</evidence>
<dbReference type="EMBL" id="JACHIB010000008">
    <property type="protein sequence ID" value="MBB6083588.1"/>
    <property type="molecule type" value="Genomic_DNA"/>
</dbReference>
<protein>
    <submittedName>
        <fullName evidence="1">Uncharacterized protein</fullName>
    </submittedName>
</protein>
<reference evidence="1 2" key="1">
    <citation type="submission" date="2020-08" db="EMBL/GenBank/DDBJ databases">
        <title>Genomic Encyclopedia of Type Strains, Phase IV (KMG-IV): sequencing the most valuable type-strain genomes for metagenomic binning, comparative biology and taxonomic classification.</title>
        <authorList>
            <person name="Goeker M."/>
        </authorList>
    </citation>
    <scope>NUCLEOTIDE SEQUENCE [LARGE SCALE GENOMIC DNA]</scope>
    <source>
        <strain evidence="1 2">DSM 12141</strain>
    </source>
</reference>
<evidence type="ECO:0000313" key="1">
    <source>
        <dbReference type="EMBL" id="MBB6083588.1"/>
    </source>
</evidence>
<proteinExistence type="predicted"/>
<name>A0A7W9TMS7_CASDE</name>
<dbReference type="Proteomes" id="UP000541136">
    <property type="component" value="Unassembled WGS sequence"/>
</dbReference>